<sequence length="172" mass="18253">MGPDPFQSGSLPSPPLAAEDIKDAIHEEQDGSSNPSSSVDDISQSTDDTSIEALESPPASGPLPSSDSPIEDNLESLIQLLEHLSLDAELPSTDSVHLADVVQDTVQAFTSPAPPAAPTSHDLEDVVLMLQRSTLQDADLLHNTENDLMDVEEPLLLEEAPIIASWVEALSI</sequence>
<evidence type="ECO:0000256" key="1">
    <source>
        <dbReference type="SAM" id="MobiDB-lite"/>
    </source>
</evidence>
<proteinExistence type="predicted"/>
<name>A0A0P1BM73_9BASI</name>
<feature type="region of interest" description="Disordered" evidence="1">
    <location>
        <begin position="1"/>
        <end position="71"/>
    </location>
</feature>
<feature type="compositionally biased region" description="Low complexity" evidence="1">
    <location>
        <begin position="31"/>
        <end position="48"/>
    </location>
</feature>
<keyword evidence="3" id="KW-1185">Reference proteome</keyword>
<evidence type="ECO:0000313" key="3">
    <source>
        <dbReference type="Proteomes" id="UP000054845"/>
    </source>
</evidence>
<feature type="compositionally biased region" description="Basic and acidic residues" evidence="1">
    <location>
        <begin position="19"/>
        <end position="29"/>
    </location>
</feature>
<dbReference type="AlphaFoldDB" id="A0A0P1BM73"/>
<protein>
    <submittedName>
        <fullName evidence="2">Uncharacterized protein</fullName>
    </submittedName>
</protein>
<dbReference type="EMBL" id="CCYA01000254">
    <property type="protein sequence ID" value="CEH17445.1"/>
    <property type="molecule type" value="Genomic_DNA"/>
</dbReference>
<accession>A0A0P1BM73</accession>
<dbReference type="Proteomes" id="UP000054845">
    <property type="component" value="Unassembled WGS sequence"/>
</dbReference>
<reference evidence="2 3" key="1">
    <citation type="submission" date="2014-09" db="EMBL/GenBank/DDBJ databases">
        <authorList>
            <person name="Magalhaes I.L.F."/>
            <person name="Oliveira U."/>
            <person name="Santos F.R."/>
            <person name="Vidigal T.H.D.A."/>
            <person name="Brescovit A.D."/>
            <person name="Santos A.J."/>
        </authorList>
    </citation>
    <scope>NUCLEOTIDE SEQUENCE [LARGE SCALE GENOMIC DNA]</scope>
</reference>
<evidence type="ECO:0000313" key="2">
    <source>
        <dbReference type="EMBL" id="CEH17445.1"/>
    </source>
</evidence>
<organism evidence="2 3">
    <name type="scientific">Ceraceosorus bombacis</name>
    <dbReference type="NCBI Taxonomy" id="401625"/>
    <lineage>
        <taxon>Eukaryota</taxon>
        <taxon>Fungi</taxon>
        <taxon>Dikarya</taxon>
        <taxon>Basidiomycota</taxon>
        <taxon>Ustilaginomycotina</taxon>
        <taxon>Exobasidiomycetes</taxon>
        <taxon>Ceraceosorales</taxon>
        <taxon>Ceraceosoraceae</taxon>
        <taxon>Ceraceosorus</taxon>
    </lineage>
</organism>